<feature type="compositionally biased region" description="Basic residues" evidence="1">
    <location>
        <begin position="624"/>
        <end position="633"/>
    </location>
</feature>
<dbReference type="InterPro" id="IPR029058">
    <property type="entry name" value="AB_hydrolase_fold"/>
</dbReference>
<feature type="compositionally biased region" description="Low complexity" evidence="1">
    <location>
        <begin position="594"/>
        <end position="623"/>
    </location>
</feature>
<feature type="compositionally biased region" description="Polar residues" evidence="1">
    <location>
        <begin position="576"/>
        <end position="588"/>
    </location>
</feature>
<keyword evidence="3" id="KW-1185">Reference proteome</keyword>
<dbReference type="AlphaFoldDB" id="A0A8H4KZW5"/>
<comment type="caution">
    <text evidence="2">The sequence shown here is derived from an EMBL/GenBank/DDBJ whole genome shotgun (WGS) entry which is preliminary data.</text>
</comment>
<proteinExistence type="predicted"/>
<dbReference type="EMBL" id="JAADYS010002184">
    <property type="protein sequence ID" value="KAF4459401.1"/>
    <property type="molecule type" value="Genomic_DNA"/>
</dbReference>
<feature type="compositionally biased region" description="Basic residues" evidence="1">
    <location>
        <begin position="512"/>
        <end position="523"/>
    </location>
</feature>
<accession>A0A8H4KZW5</accession>
<feature type="compositionally biased region" description="Polar residues" evidence="1">
    <location>
        <begin position="491"/>
        <end position="509"/>
    </location>
</feature>
<dbReference type="Proteomes" id="UP000554235">
    <property type="component" value="Unassembled WGS sequence"/>
</dbReference>
<organism evidence="2 3">
    <name type="scientific">Fusarium albosuccineum</name>
    <dbReference type="NCBI Taxonomy" id="1237068"/>
    <lineage>
        <taxon>Eukaryota</taxon>
        <taxon>Fungi</taxon>
        <taxon>Dikarya</taxon>
        <taxon>Ascomycota</taxon>
        <taxon>Pezizomycotina</taxon>
        <taxon>Sordariomycetes</taxon>
        <taxon>Hypocreomycetidae</taxon>
        <taxon>Hypocreales</taxon>
        <taxon>Nectriaceae</taxon>
        <taxon>Fusarium</taxon>
        <taxon>Fusarium decemcellulare species complex</taxon>
    </lineage>
</organism>
<gene>
    <name evidence="2" type="ORF">FALBO_13840</name>
</gene>
<sequence length="731" mass="81780">MLRTYRLFTGLSKRPPTLFIQRNIPATLIRMSSSYRMVQHTVNCCHTRDHVAATAHGDADRPKLSVKQYIPIDNPDPHPGDVTVIGAHANGFPKELYEPLWDEICKRSAEAGIRIRSIWMADMWNQGQSGVINEKILGNDRSKFFKSWDPRVLDRWIEYGLRDAPTELHPTDGEGADERVTLTTTKHQELFTFLRPTDREISREEYVDKDPIADDEYPGYPFYRPEPLQVFRRLPELRRSVLYIFGDKSDLSPPLQRQEKMARTGTGAGGSGGANAGRVQEVVLDCGHLIAMEKVTECADATTTFLGRELERWRQEKQEFEHYWNKKARREQITIDKDWADKRNRQDLIERRAMAPADEHPMRPHRWPLSDNVEGDIVMTFSELDFARLGLATETSSSFNAHTQSCFLAPLRQSRYPDPEECGITNPSLFTGQLPNLSDSTSDAAISSLFEGSRLNHRQPSLFSSHTDLNQLDTEAGSRLENLVLNPSLHSESLPGSLQYSPVTENQQPGLPRRRSRYLRRQTRTSSTEPINIPRSSTATDDSLDPMQRWQDSPPEAEAASISAIVNALQKTPLRTRSSASSLTNQRMGSRAPSTVSFGSGTSCSSASIASANSPTFRTSSRGSRGRVTKRTRTPGANAKETDKRIFPCTFCCDSFKSKGGNVHPLAAQSCPPTRGEVTVHTAANSTRSQIISIVTTMAAARTKHSRTPLAAKIIWSSTSGLSTTSKRYQS</sequence>
<feature type="region of interest" description="Disordered" evidence="1">
    <location>
        <begin position="576"/>
        <end position="639"/>
    </location>
</feature>
<evidence type="ECO:0000256" key="1">
    <source>
        <dbReference type="SAM" id="MobiDB-lite"/>
    </source>
</evidence>
<feature type="region of interest" description="Disordered" evidence="1">
    <location>
        <begin position="491"/>
        <end position="559"/>
    </location>
</feature>
<evidence type="ECO:0000313" key="2">
    <source>
        <dbReference type="EMBL" id="KAF4459401.1"/>
    </source>
</evidence>
<name>A0A8H4KZW5_9HYPO</name>
<protein>
    <submittedName>
        <fullName evidence="2">Toxin biosynthesis</fullName>
    </submittedName>
</protein>
<dbReference type="OrthoDB" id="94039at2759"/>
<dbReference type="Gene3D" id="3.40.50.1820">
    <property type="entry name" value="alpha/beta hydrolase"/>
    <property type="match status" value="2"/>
</dbReference>
<evidence type="ECO:0000313" key="3">
    <source>
        <dbReference type="Proteomes" id="UP000554235"/>
    </source>
</evidence>
<reference evidence="2 3" key="1">
    <citation type="submission" date="2020-01" db="EMBL/GenBank/DDBJ databases">
        <title>Identification and distribution of gene clusters putatively required for synthesis of sphingolipid metabolism inhibitors in phylogenetically diverse species of the filamentous fungus Fusarium.</title>
        <authorList>
            <person name="Kim H.-S."/>
            <person name="Busman M."/>
            <person name="Brown D.W."/>
            <person name="Divon H."/>
            <person name="Uhlig S."/>
            <person name="Proctor R.H."/>
        </authorList>
    </citation>
    <scope>NUCLEOTIDE SEQUENCE [LARGE SCALE GENOMIC DNA]</scope>
    <source>
        <strain evidence="2 3">NRRL 20459</strain>
    </source>
</reference>